<dbReference type="InterPro" id="IPR003959">
    <property type="entry name" value="ATPase_AAA_core"/>
</dbReference>
<keyword evidence="3" id="KW-1185">Reference proteome</keyword>
<keyword evidence="2" id="KW-0067">ATP-binding</keyword>
<dbReference type="AlphaFoldDB" id="A0A401LEM0"/>
<dbReference type="InterPro" id="IPR051396">
    <property type="entry name" value="Bact_Antivir_Def_Nuclease"/>
</dbReference>
<organism evidence="2 3">
    <name type="scientific">Anaerotignum faecicola</name>
    <dbReference type="NCBI Taxonomy" id="2358141"/>
    <lineage>
        <taxon>Bacteria</taxon>
        <taxon>Bacillati</taxon>
        <taxon>Bacillota</taxon>
        <taxon>Clostridia</taxon>
        <taxon>Lachnospirales</taxon>
        <taxon>Anaerotignaceae</taxon>
        <taxon>Anaerotignum</taxon>
    </lineage>
</organism>
<dbReference type="Gene3D" id="3.40.50.300">
    <property type="entry name" value="P-loop containing nucleotide triphosphate hydrolases"/>
    <property type="match status" value="1"/>
</dbReference>
<dbReference type="SUPFAM" id="SSF52540">
    <property type="entry name" value="P-loop containing nucleoside triphosphate hydrolases"/>
    <property type="match status" value="1"/>
</dbReference>
<keyword evidence="2" id="KW-0547">Nucleotide-binding</keyword>
<dbReference type="CDD" id="cd00267">
    <property type="entry name" value="ABC_ATPase"/>
    <property type="match status" value="1"/>
</dbReference>
<proteinExistence type="predicted"/>
<accession>A0A401LEM0</accession>
<dbReference type="GO" id="GO:0005524">
    <property type="term" value="F:ATP binding"/>
    <property type="evidence" value="ECO:0007669"/>
    <property type="project" value="UniProtKB-KW"/>
</dbReference>
<protein>
    <submittedName>
        <fullName evidence="2">ATP-binding protein</fullName>
    </submittedName>
</protein>
<dbReference type="EMBL" id="BHVZ01000004">
    <property type="protein sequence ID" value="GCB29973.1"/>
    <property type="molecule type" value="Genomic_DNA"/>
</dbReference>
<dbReference type="Pfam" id="PF13304">
    <property type="entry name" value="AAA_21"/>
    <property type="match status" value="1"/>
</dbReference>
<gene>
    <name evidence="2" type="ORF">KGMB03357_16340</name>
</gene>
<evidence type="ECO:0000313" key="2">
    <source>
        <dbReference type="EMBL" id="GCB29973.1"/>
    </source>
</evidence>
<feature type="domain" description="ATPase AAA-type core" evidence="1">
    <location>
        <begin position="25"/>
        <end position="285"/>
    </location>
</feature>
<sequence>MKIKKLTLNNFMAFGNAEMNWADNINIICGENSTGKTTLLKVMYSVIKPFSNINRENLTKEMEEQLFVKKLQGVFRPDEMKIGRLVSRKQGSNRTEFSVDMEKQQKITVGFGNRQENHADVSIEQGEKARKYDVIYIPTKEMISTVEHFVSLYDEYHIDFEEMYYDLAKLLDRPLSKGPNTIEQNQVLSNLEDIMKGQIVQKNKKFYFKIKGEGEFEMGLLSDGYRKLSMIIYMILSGSLNKNTILFWDEPETNMNPKMIRPIVQAMVALAQMGVQIFVSTHDYFIQQEFNMIAAYPELNPKKMDIRFISLFRDEATHDVHYEMRNLASDLEHNAIMQEFDAMYDREQRIIYGE</sequence>
<name>A0A401LEM0_9FIRM</name>
<evidence type="ECO:0000313" key="3">
    <source>
        <dbReference type="Proteomes" id="UP000287361"/>
    </source>
</evidence>
<dbReference type="OrthoDB" id="9801813at2"/>
<dbReference type="PANTHER" id="PTHR43581">
    <property type="entry name" value="ATP/GTP PHOSPHATASE"/>
    <property type="match status" value="1"/>
</dbReference>
<reference evidence="2 3" key="1">
    <citation type="submission" date="2018-10" db="EMBL/GenBank/DDBJ databases">
        <title>Draft Genome Sequence of Anaerotignum sp. KCTC 15736.</title>
        <authorList>
            <person name="Choi S.H."/>
            <person name="Kim J.S."/>
            <person name="Kang S.W."/>
            <person name="Lee J.S."/>
            <person name="Park S.H."/>
        </authorList>
    </citation>
    <scope>NUCLEOTIDE SEQUENCE [LARGE SCALE GENOMIC DNA]</scope>
    <source>
        <strain evidence="2 3">KCTC 15736</strain>
    </source>
</reference>
<dbReference type="InterPro" id="IPR027417">
    <property type="entry name" value="P-loop_NTPase"/>
</dbReference>
<dbReference type="Proteomes" id="UP000287361">
    <property type="component" value="Unassembled WGS sequence"/>
</dbReference>
<dbReference type="GO" id="GO:0016887">
    <property type="term" value="F:ATP hydrolysis activity"/>
    <property type="evidence" value="ECO:0007669"/>
    <property type="project" value="InterPro"/>
</dbReference>
<dbReference type="PANTHER" id="PTHR43581:SF2">
    <property type="entry name" value="EXCINUCLEASE ATPASE SUBUNIT"/>
    <property type="match status" value="1"/>
</dbReference>
<evidence type="ECO:0000259" key="1">
    <source>
        <dbReference type="Pfam" id="PF13304"/>
    </source>
</evidence>
<comment type="caution">
    <text evidence="2">The sequence shown here is derived from an EMBL/GenBank/DDBJ whole genome shotgun (WGS) entry which is preliminary data.</text>
</comment>